<dbReference type="PANTHER" id="PTHR13817">
    <property type="entry name" value="TITIN"/>
    <property type="match status" value="1"/>
</dbReference>
<evidence type="ECO:0000313" key="15">
    <source>
        <dbReference type="RefSeq" id="XP_032837332.1"/>
    </source>
</evidence>
<evidence type="ECO:0000259" key="12">
    <source>
        <dbReference type="PROSITE" id="PS50853"/>
    </source>
</evidence>
<evidence type="ECO:0000259" key="11">
    <source>
        <dbReference type="PROSITE" id="PS50835"/>
    </source>
</evidence>
<dbReference type="InterPro" id="IPR003599">
    <property type="entry name" value="Ig_sub"/>
</dbReference>
<keyword evidence="5" id="KW-0393">Immunoglobulin domain</keyword>
<keyword evidence="13" id="KW-1185">Reference proteome</keyword>
<dbReference type="PROSITE" id="PS50853">
    <property type="entry name" value="FN3"/>
    <property type="match status" value="3"/>
</dbReference>
<feature type="region of interest" description="Disordered" evidence="10">
    <location>
        <begin position="109"/>
        <end position="139"/>
    </location>
</feature>
<sequence length="1224" mass="133828">MPVAKKPGEHVSPLSQSPQNVSVPLGHQAEFSAETTRVGTRVSWRHGDKEIRSGDRVSIKSVGKRHTLTVAAVTAEDCGSYSLHVGTTVVEFTLSGEPNENSNNDVKQVTGETTGNSNNDVKQVTGETTGNSNNDVKQDTEEARSLTGLFLTTPQDGTVTAGDDITFSAQVDGSGSIRKKPQVRWFKGKWMDLAGKTGKHLTLKETVNKDTKVFTFSLCIIAAKESFSGSYRCEVVFGDVTDSWGFNVSVIAKESQTEDIRAAFKRTRTGSEDAGELDFSALLKKRDSRASLPAEPEVDVWEILKSAKPCDYEKIALQHGITDLRGMLTRLNAMKKRAAPPKASAFLSRLPPTLQAMRGERVRLVLQVRDRNTEVTWLKKGKELRPSGRVMMEALGDKRVLVINKLSLDDDAEYSCRIGDEICSLELFVQEPPVRVVSPLDDQSVLPGQEVELECELSESGASVQWLKDGQEVCLSKCPRLSERRDGRHVALVIADAEEGDTGRYTARTTGGETACLLIVEEEHVSEAVADVAVKASDQAVFRCMVADETVGGTWIKNGEPVEPSQRVHVSHEGRVHMLVIDHMQPDDEADYSFIPDGHALYLSTMLGMIEVKVQFVPRQVPPKIHLDCRNKMLDNAIVVIAGNKLRLDVPVTGDPEPTVTWYKEGEVMASGEGRVMVRSYTGGSALTLQGAERGDGGRYAIAVDNPAGVDSADITITVLDIPDPPSAPTISDVGDDVCTATWEPPHYNGGAALLGYVVERKKLSSRRWMKLNVRPWAESSMRCERMVEGVAYQIRVCAVNPVGTSLPGEPSRTFVPLAPPGPPSHVTVEAVTDSTVTLRWRPPERGGAGGIDGYHLEYRREGEETWVSASPCPCPLPCLRVSGLSTGDRLQFRVSAVNRAGHSAHGHAGPLVVREIVERPKIWVPRYLRHTLTRRVGDSINILVPFQGKPRPKVTWSKDGEPLDPKQVSCRSGDTDTILFVRSASRGDSGLYQLRVEIDSLVDVVDLRVQVIDRPGPPVRVEVLEVSGCSVSLRWDKPRDTGNSDITGYSVDKQDTKSMEWFKAVAHVHRCSSTISGLVVGNFYNFRVFAHNDCGSSLMAGVTPQSTLIPKPGWEWRPPPFVPRDPSEAPSFTQPLSDVRAVQGFPCLLTCSVRAHPKPHIAWFRGESCVSEELGFRSLHSQGVCTLEVRRPGPALAGCYSCRATNGLGEASTSCQLTLRPLP</sequence>
<evidence type="ECO:0000256" key="1">
    <source>
        <dbReference type="ARBA" id="ARBA00022433"/>
    </source>
</evidence>
<dbReference type="GO" id="GO:0032982">
    <property type="term" value="C:myosin filament"/>
    <property type="evidence" value="ECO:0007669"/>
    <property type="project" value="UniProtKB-KW"/>
</dbReference>
<feature type="domain" description="Ig-like" evidence="11">
    <location>
        <begin position="148"/>
        <end position="235"/>
    </location>
</feature>
<evidence type="ECO:0000256" key="4">
    <source>
        <dbReference type="ARBA" id="ARBA00023179"/>
    </source>
</evidence>
<dbReference type="Pfam" id="PF00041">
    <property type="entry name" value="fn3"/>
    <property type="match status" value="3"/>
</dbReference>
<dbReference type="InterPro" id="IPR003961">
    <property type="entry name" value="FN3_dom"/>
</dbReference>
<dbReference type="FunFam" id="2.60.40.10:FF:000557">
    <property type="entry name" value="Myosin binding protein Ha"/>
    <property type="match status" value="1"/>
</dbReference>
<dbReference type="GO" id="GO:0007155">
    <property type="term" value="P:cell adhesion"/>
    <property type="evidence" value="ECO:0007669"/>
    <property type="project" value="UniProtKB-KW"/>
</dbReference>
<dbReference type="InterPro" id="IPR013783">
    <property type="entry name" value="Ig-like_fold"/>
</dbReference>
<keyword evidence="1" id="KW-0787">Thick filament</keyword>
<evidence type="ECO:0000313" key="14">
    <source>
        <dbReference type="RefSeq" id="XP_032837331.1"/>
    </source>
</evidence>
<dbReference type="SMART" id="SM00060">
    <property type="entry name" value="FN3"/>
    <property type="match status" value="3"/>
</dbReference>
<dbReference type="RefSeq" id="XP_032837331.1">
    <property type="nucleotide sequence ID" value="XM_032981440.1"/>
</dbReference>
<dbReference type="InterPro" id="IPR007110">
    <property type="entry name" value="Ig-like_dom"/>
</dbReference>
<feature type="domain" description="Ig-like" evidence="11">
    <location>
        <begin position="432"/>
        <end position="526"/>
    </location>
</feature>
<feature type="domain" description="Ig-like" evidence="11">
    <location>
        <begin position="623"/>
        <end position="718"/>
    </location>
</feature>
<evidence type="ECO:0000256" key="5">
    <source>
        <dbReference type="ARBA" id="ARBA00023319"/>
    </source>
</evidence>
<dbReference type="CDD" id="cd00063">
    <property type="entry name" value="FN3"/>
    <property type="match status" value="3"/>
</dbReference>
<accession>A0AAJ7ULC0</accession>
<evidence type="ECO:0000256" key="9">
    <source>
        <dbReference type="ARBA" id="ARBA00078133"/>
    </source>
</evidence>
<comment type="function">
    <text evidence="7">Binds to myosin; probably involved in interaction with thick myofilaments in the A-band.</text>
</comment>
<dbReference type="PROSITE" id="PS50835">
    <property type="entry name" value="IG_LIKE"/>
    <property type="match status" value="6"/>
</dbReference>
<dbReference type="RefSeq" id="XP_032837332.1">
    <property type="nucleotide sequence ID" value="XM_032981441.1"/>
</dbReference>
<dbReference type="InterPro" id="IPR040849">
    <property type="entry name" value="MyBP-C_THB"/>
</dbReference>
<dbReference type="AlphaFoldDB" id="A0AAJ7ULC0"/>
<evidence type="ECO:0000256" key="6">
    <source>
        <dbReference type="ARBA" id="ARBA00038352"/>
    </source>
</evidence>
<feature type="region of interest" description="Disordered" evidence="10">
    <location>
        <begin position="1"/>
        <end position="21"/>
    </location>
</feature>
<feature type="domain" description="Fibronectin type-III" evidence="12">
    <location>
        <begin position="1018"/>
        <end position="1111"/>
    </location>
</feature>
<dbReference type="SMART" id="SM00408">
    <property type="entry name" value="IGc2"/>
    <property type="match status" value="5"/>
</dbReference>
<dbReference type="Pfam" id="PF18362">
    <property type="entry name" value="THB"/>
    <property type="match status" value="1"/>
</dbReference>
<dbReference type="InterPro" id="IPR050964">
    <property type="entry name" value="Striated_Muscle_Regulatory"/>
</dbReference>
<dbReference type="Gene3D" id="2.60.40.10">
    <property type="entry name" value="Immunoglobulins"/>
    <property type="match status" value="11"/>
</dbReference>
<feature type="compositionally biased region" description="Polar residues" evidence="10">
    <location>
        <begin position="109"/>
        <end position="135"/>
    </location>
</feature>
<dbReference type="FunFam" id="2.60.40.10:FF:000062">
    <property type="entry name" value="Myosin-binding protein C, slow type"/>
    <property type="match status" value="1"/>
</dbReference>
<comment type="similarity">
    <text evidence="6">Belongs to the immunoglobulin superfamily. MyBP family.</text>
</comment>
<dbReference type="SUPFAM" id="SSF48726">
    <property type="entry name" value="Immunoglobulin"/>
    <property type="match status" value="8"/>
</dbReference>
<evidence type="ECO:0000313" key="13">
    <source>
        <dbReference type="Proteomes" id="UP001318040"/>
    </source>
</evidence>
<keyword evidence="2" id="KW-0677">Repeat</keyword>
<dbReference type="InterPro" id="IPR013098">
    <property type="entry name" value="Ig_I-set"/>
</dbReference>
<evidence type="ECO:0000256" key="2">
    <source>
        <dbReference type="ARBA" id="ARBA00022737"/>
    </source>
</evidence>
<feature type="domain" description="Fibronectin type-III" evidence="12">
    <location>
        <begin position="823"/>
        <end position="921"/>
    </location>
</feature>
<evidence type="ECO:0000256" key="3">
    <source>
        <dbReference type="ARBA" id="ARBA00022889"/>
    </source>
</evidence>
<name>A0AAJ7ULC0_PETMA</name>
<reference evidence="14 15" key="1">
    <citation type="submission" date="2025-04" db="UniProtKB">
        <authorList>
            <consortium name="RefSeq"/>
        </authorList>
    </citation>
    <scope>IDENTIFICATION</scope>
    <source>
        <tissue evidence="14 15">Sperm</tissue>
    </source>
</reference>
<dbReference type="InterPro" id="IPR036116">
    <property type="entry name" value="FN3_sf"/>
</dbReference>
<gene>
    <name evidence="14 15" type="primary">LOC116958713</name>
</gene>
<dbReference type="GeneID" id="116958713"/>
<organism evidence="13 14">
    <name type="scientific">Petromyzon marinus</name>
    <name type="common">Sea lamprey</name>
    <dbReference type="NCBI Taxonomy" id="7757"/>
    <lineage>
        <taxon>Eukaryota</taxon>
        <taxon>Metazoa</taxon>
        <taxon>Chordata</taxon>
        <taxon>Craniata</taxon>
        <taxon>Vertebrata</taxon>
        <taxon>Cyclostomata</taxon>
        <taxon>Hyperoartia</taxon>
        <taxon>Petromyzontiformes</taxon>
        <taxon>Petromyzontidae</taxon>
        <taxon>Petromyzon</taxon>
    </lineage>
</organism>
<dbReference type="FunFam" id="2.60.40.10:FF:000111">
    <property type="entry name" value="Myosin-binding protein C, slow type"/>
    <property type="match status" value="1"/>
</dbReference>
<feature type="domain" description="Ig-like" evidence="11">
    <location>
        <begin position="921"/>
        <end position="1011"/>
    </location>
</feature>
<keyword evidence="4" id="KW-0514">Muscle protein</keyword>
<dbReference type="PANTHER" id="PTHR13817:SF168">
    <property type="match status" value="1"/>
</dbReference>
<evidence type="ECO:0000256" key="7">
    <source>
        <dbReference type="ARBA" id="ARBA00060255"/>
    </source>
</evidence>
<dbReference type="KEGG" id="pmrn:116958713"/>
<feature type="domain" description="Fibronectin type-III" evidence="12">
    <location>
        <begin position="725"/>
        <end position="821"/>
    </location>
</feature>
<protein>
    <recommendedName>
        <fullName evidence="8">Myosin-binding protein H</fullName>
    </recommendedName>
    <alternativeName>
        <fullName evidence="9">H-protein</fullName>
    </alternativeName>
</protein>
<dbReference type="FunFam" id="2.60.40.10:FF:000031">
    <property type="entry name" value="Myosin-binding protein C, slow type"/>
    <property type="match status" value="2"/>
</dbReference>
<dbReference type="SMART" id="SM00409">
    <property type="entry name" value="IG"/>
    <property type="match status" value="8"/>
</dbReference>
<dbReference type="FunFam" id="2.60.40.10:FF:000084">
    <property type="entry name" value="Myosin binding protein C, slow type"/>
    <property type="match status" value="1"/>
</dbReference>
<dbReference type="InterPro" id="IPR003598">
    <property type="entry name" value="Ig_sub2"/>
</dbReference>
<evidence type="ECO:0000256" key="10">
    <source>
        <dbReference type="SAM" id="MobiDB-lite"/>
    </source>
</evidence>
<feature type="domain" description="Ig-like" evidence="11">
    <location>
        <begin position="341"/>
        <end position="418"/>
    </location>
</feature>
<dbReference type="Proteomes" id="UP001318040">
    <property type="component" value="Chromosome 80"/>
</dbReference>
<keyword evidence="3" id="KW-0130">Cell adhesion</keyword>
<proteinExistence type="inferred from homology"/>
<dbReference type="InterPro" id="IPR036179">
    <property type="entry name" value="Ig-like_dom_sf"/>
</dbReference>
<evidence type="ECO:0000256" key="8">
    <source>
        <dbReference type="ARBA" id="ARBA00071968"/>
    </source>
</evidence>
<feature type="domain" description="Ig-like" evidence="11">
    <location>
        <begin position="1131"/>
        <end position="1219"/>
    </location>
</feature>
<dbReference type="SUPFAM" id="SSF49265">
    <property type="entry name" value="Fibronectin type III"/>
    <property type="match status" value="2"/>
</dbReference>
<dbReference type="Pfam" id="PF07679">
    <property type="entry name" value="I-set"/>
    <property type="match status" value="7"/>
</dbReference>